<dbReference type="Proteomes" id="UP000241645">
    <property type="component" value="Unassembled WGS sequence"/>
</dbReference>
<reference evidence="1 2" key="1">
    <citation type="submission" date="2018-03" db="EMBL/GenBank/DDBJ databases">
        <title>Brevisbacillus phylogenomics.</title>
        <authorList>
            <person name="Dunlap C."/>
        </authorList>
    </citation>
    <scope>NUCLEOTIDE SEQUENCE [LARGE SCALE GENOMIC DNA]</scope>
    <source>
        <strain evidence="1 2">NRRL B-41110</strain>
    </source>
</reference>
<comment type="caution">
    <text evidence="1">The sequence shown here is derived from an EMBL/GenBank/DDBJ whole genome shotgun (WGS) entry which is preliminary data.</text>
</comment>
<evidence type="ECO:0000313" key="2">
    <source>
        <dbReference type="Proteomes" id="UP000241645"/>
    </source>
</evidence>
<gene>
    <name evidence="1" type="ORF">C7R92_27055</name>
</gene>
<sequence>MNRFGRKIYFDKETGVVLVRTPAILGAESNSTIDQDFEIYAALNQRVRETVGVIQLEYGQYDEDFNTCETYRVNPTTLELEFSYPDPNRPTPEPVYRKSLSEEVESIKKSNLDTQEAVLQLYELVAVPATK</sequence>
<evidence type="ECO:0000313" key="1">
    <source>
        <dbReference type="EMBL" id="PSK04200.1"/>
    </source>
</evidence>
<dbReference type="RefSeq" id="WP_106836280.1">
    <property type="nucleotide sequence ID" value="NZ_JARMEW010000044.1"/>
</dbReference>
<proteinExistence type="predicted"/>
<keyword evidence="2" id="KW-1185">Reference proteome</keyword>
<dbReference type="GeneID" id="95753742"/>
<name>A0ABX5FHR7_9BACL</name>
<dbReference type="EMBL" id="PXZO01000060">
    <property type="protein sequence ID" value="PSK04200.1"/>
    <property type="molecule type" value="Genomic_DNA"/>
</dbReference>
<organism evidence="1 2">
    <name type="scientific">Brevibacillus porteri</name>
    <dbReference type="NCBI Taxonomy" id="2126350"/>
    <lineage>
        <taxon>Bacteria</taxon>
        <taxon>Bacillati</taxon>
        <taxon>Bacillota</taxon>
        <taxon>Bacilli</taxon>
        <taxon>Bacillales</taxon>
        <taxon>Paenibacillaceae</taxon>
        <taxon>Brevibacillus</taxon>
    </lineage>
</organism>
<protein>
    <submittedName>
        <fullName evidence="1">Uncharacterized protein</fullName>
    </submittedName>
</protein>
<accession>A0ABX5FHR7</accession>